<dbReference type="Proteomes" id="UP000193622">
    <property type="component" value="Unassembled WGS sequence"/>
</dbReference>
<proteinExistence type="predicted"/>
<gene>
    <name evidence="3" type="ORF">AWC12_23920</name>
    <name evidence="2" type="ORF">OY187_03620</name>
</gene>
<evidence type="ECO:0000313" key="2">
    <source>
        <dbReference type="EMBL" id="MCZ0727123.1"/>
    </source>
</evidence>
<evidence type="ECO:0000313" key="4">
    <source>
        <dbReference type="Proteomes" id="UP000193622"/>
    </source>
</evidence>
<dbReference type="Gene3D" id="1.10.3210.10">
    <property type="entry name" value="Hypothetical protein af1432"/>
    <property type="match status" value="1"/>
</dbReference>
<comment type="caution">
    <text evidence="3">The sequence shown here is derived from an EMBL/GenBank/DDBJ whole genome shotgun (WGS) entry which is preliminary data.</text>
</comment>
<dbReference type="Pfam" id="PF01966">
    <property type="entry name" value="HD"/>
    <property type="match status" value="1"/>
</dbReference>
<protein>
    <submittedName>
        <fullName evidence="3">Diguanylate cyclase</fullName>
    </submittedName>
    <submittedName>
        <fullName evidence="2">HD domain-containing protein</fullName>
    </submittedName>
</protein>
<reference evidence="2" key="2">
    <citation type="submission" date="2022-12" db="EMBL/GenBank/DDBJ databases">
        <title>Whole genome sequence of Mycolicibacterium iranicum strain SBH312.</title>
        <authorList>
            <person name="Jani J."/>
            <person name="Arifin Mustapha Z."/>
            <person name="Ahmed K."/>
            <person name="Kai Ling C."/>
        </authorList>
    </citation>
    <scope>NUCLEOTIDE SEQUENCE</scope>
    <source>
        <strain evidence="2">SBH312</strain>
    </source>
</reference>
<keyword evidence="5" id="KW-1185">Reference proteome</keyword>
<dbReference type="PANTHER" id="PTHR35569:SF1">
    <property type="entry name" value="CYANAMIDE HYDRATASE DDI2-RELATED"/>
    <property type="match status" value="1"/>
</dbReference>
<dbReference type="PANTHER" id="PTHR35569">
    <property type="entry name" value="CYANAMIDE HYDRATASE DDI2-RELATED"/>
    <property type="match status" value="1"/>
</dbReference>
<evidence type="ECO:0000259" key="1">
    <source>
        <dbReference type="Pfam" id="PF01966"/>
    </source>
</evidence>
<dbReference type="EMBL" id="LQPC01000047">
    <property type="protein sequence ID" value="ORV84645.1"/>
    <property type="molecule type" value="Genomic_DNA"/>
</dbReference>
<accession>A0A1X1WDG9</accession>
<dbReference type="Proteomes" id="UP001084650">
    <property type="component" value="Unassembled WGS sequence"/>
</dbReference>
<name>A0A1X1WDG9_MYCIR</name>
<dbReference type="RefSeq" id="WP_085177450.1">
    <property type="nucleotide sequence ID" value="NZ_JAPQYE010000001.1"/>
</dbReference>
<organism evidence="3 4">
    <name type="scientific">Mycolicibacterium iranicum</name>
    <name type="common">Mycobacterium iranicum</name>
    <dbReference type="NCBI Taxonomy" id="912594"/>
    <lineage>
        <taxon>Bacteria</taxon>
        <taxon>Bacillati</taxon>
        <taxon>Actinomycetota</taxon>
        <taxon>Actinomycetes</taxon>
        <taxon>Mycobacteriales</taxon>
        <taxon>Mycobacteriaceae</taxon>
        <taxon>Mycolicibacterium</taxon>
    </lineage>
</organism>
<evidence type="ECO:0000313" key="5">
    <source>
        <dbReference type="Proteomes" id="UP001084650"/>
    </source>
</evidence>
<sequence length="212" mass="23308">MAETIAGVVIPDTHLVREATEMVRTVTDELLYHHSRRVYLWGALQGARRGLVPDAELLYIGAMFHDLGLTAEHGSSDQRFELDGADAARAFLRSHGVREEEARNVWLGIALHTTPGITERLEPEIALVTAGVETDVLGLNLDALTSAEIQEVIAAHPRVNFKSSILRAFYDGMKCRPDTTFGTMNDDVIAHFDPTFARADFVTLIESNALPG</sequence>
<evidence type="ECO:0000313" key="3">
    <source>
        <dbReference type="EMBL" id="ORV84645.1"/>
    </source>
</evidence>
<dbReference type="EMBL" id="JAPQYE010000001">
    <property type="protein sequence ID" value="MCZ0727123.1"/>
    <property type="molecule type" value="Genomic_DNA"/>
</dbReference>
<dbReference type="SUPFAM" id="SSF109604">
    <property type="entry name" value="HD-domain/PDEase-like"/>
    <property type="match status" value="1"/>
</dbReference>
<dbReference type="InterPro" id="IPR006674">
    <property type="entry name" value="HD_domain"/>
</dbReference>
<feature type="domain" description="HD" evidence="1">
    <location>
        <begin position="32"/>
        <end position="119"/>
    </location>
</feature>
<dbReference type="AlphaFoldDB" id="A0A1X1WDG9"/>
<reference evidence="3 4" key="1">
    <citation type="submission" date="2016-01" db="EMBL/GenBank/DDBJ databases">
        <title>The new phylogeny of the genus Mycobacterium.</title>
        <authorList>
            <person name="Tarcisio F."/>
            <person name="Conor M."/>
            <person name="Antonella G."/>
            <person name="Elisabetta G."/>
            <person name="Giulia F.S."/>
            <person name="Sara T."/>
            <person name="Anna F."/>
            <person name="Clotilde B."/>
            <person name="Roberto B."/>
            <person name="Veronica D.S."/>
            <person name="Fabio R."/>
            <person name="Monica P."/>
            <person name="Olivier J."/>
            <person name="Enrico T."/>
            <person name="Nicola S."/>
        </authorList>
    </citation>
    <scope>NUCLEOTIDE SEQUENCE [LARGE SCALE GENOMIC DNA]</scope>
    <source>
        <strain evidence="3 4">DSM 45541</strain>
    </source>
</reference>